<dbReference type="CDD" id="cd09110">
    <property type="entry name" value="PLDc_CLS_1"/>
    <property type="match status" value="1"/>
</dbReference>
<dbReference type="InterPro" id="IPR001736">
    <property type="entry name" value="PLipase_D/transphosphatidylase"/>
</dbReference>
<evidence type="ECO:0000313" key="2">
    <source>
        <dbReference type="EMBL" id="BAV32601.1"/>
    </source>
</evidence>
<dbReference type="Proteomes" id="UP000243180">
    <property type="component" value="Chromosome"/>
</dbReference>
<dbReference type="RefSeq" id="WP_096359272.1">
    <property type="nucleotide sequence ID" value="NZ_AP014879.1"/>
</dbReference>
<name>A0A1B4XCT1_9GAMM</name>
<dbReference type="CDD" id="cd09159">
    <property type="entry name" value="PLDc_ybhO_like_2"/>
    <property type="match status" value="1"/>
</dbReference>
<dbReference type="SUPFAM" id="SSF56024">
    <property type="entry name" value="Phospholipase D/nuclease"/>
    <property type="match status" value="2"/>
</dbReference>
<dbReference type="EMBL" id="AP014879">
    <property type="protein sequence ID" value="BAV32601.1"/>
    <property type="molecule type" value="Genomic_DNA"/>
</dbReference>
<dbReference type="SMART" id="SM00155">
    <property type="entry name" value="PLDc"/>
    <property type="match status" value="2"/>
</dbReference>
<gene>
    <name evidence="2" type="ORF">SCL_0279</name>
</gene>
<sequence length="384" mass="44825">MKAKPLRKYLFPWRHGNRLELLVDGQRFFPRMLEAIDGARRHVLLEIYLFESGVVATRFIEALTRAAGRGVAVRLLLDDFGALGLSRPDRERLVLGGVELAFYNPLRFHKHLRNMFRDHRKLMVVDGELAFVGGTGITDDFDMPGHPGRSWRETAVRVQGPVVADWQALFRRAWNRHAPKPLTLSRAEPPAAADGMPGRVTVSSALARQEIKRSLYSRARRAKQRLWIATAYFVPSRKLRRVLEQADRRGVDVRLLLPGAHTDHPGVRHAGRRFYEGLLQAGVRIFEYQPRFLHAKTVLCDDWVSIGSSNLDRWNLRWNLEANQEVEDAAFAQAVQSMFEEDFRHSVECRYEDWRRRPWYARWRERWWGRVDMWLESLGRRKAR</sequence>
<organism evidence="2 3">
    <name type="scientific">Sulfuricaulis limicola</name>
    <dbReference type="NCBI Taxonomy" id="1620215"/>
    <lineage>
        <taxon>Bacteria</taxon>
        <taxon>Pseudomonadati</taxon>
        <taxon>Pseudomonadota</taxon>
        <taxon>Gammaproteobacteria</taxon>
        <taxon>Acidiferrobacterales</taxon>
        <taxon>Acidiferrobacteraceae</taxon>
        <taxon>Sulfuricaulis</taxon>
    </lineage>
</organism>
<evidence type="ECO:0000259" key="1">
    <source>
        <dbReference type="PROSITE" id="PS50035"/>
    </source>
</evidence>
<dbReference type="KEGG" id="slim:SCL_0279"/>
<protein>
    <submittedName>
        <fullName evidence="2">Phospholipase</fullName>
    </submittedName>
</protein>
<dbReference type="PROSITE" id="PS50035">
    <property type="entry name" value="PLD"/>
    <property type="match status" value="1"/>
</dbReference>
<proteinExistence type="predicted"/>
<dbReference type="Pfam" id="PF13091">
    <property type="entry name" value="PLDc_2"/>
    <property type="match status" value="2"/>
</dbReference>
<dbReference type="GO" id="GO:0008808">
    <property type="term" value="F:cardiolipin synthase activity"/>
    <property type="evidence" value="ECO:0007669"/>
    <property type="project" value="TreeGrafter"/>
</dbReference>
<dbReference type="PANTHER" id="PTHR21248">
    <property type="entry name" value="CARDIOLIPIN SYNTHASE"/>
    <property type="match status" value="1"/>
</dbReference>
<dbReference type="FunCoup" id="A0A1B4XCT1">
    <property type="interactions" value="22"/>
</dbReference>
<dbReference type="InterPro" id="IPR025202">
    <property type="entry name" value="PLD-like_dom"/>
</dbReference>
<dbReference type="InParanoid" id="A0A1B4XCT1"/>
<evidence type="ECO:0000313" key="3">
    <source>
        <dbReference type="Proteomes" id="UP000243180"/>
    </source>
</evidence>
<accession>A0A1B4XCT1</accession>
<dbReference type="GO" id="GO:0016020">
    <property type="term" value="C:membrane"/>
    <property type="evidence" value="ECO:0007669"/>
    <property type="project" value="TreeGrafter"/>
</dbReference>
<dbReference type="PANTHER" id="PTHR21248:SF23">
    <property type="entry name" value="CARDIOLIPIN SYNTHASE B"/>
    <property type="match status" value="1"/>
</dbReference>
<keyword evidence="3" id="KW-1185">Reference proteome</keyword>
<feature type="domain" description="PLD phosphodiesterase" evidence="1">
    <location>
        <begin position="114"/>
        <end position="141"/>
    </location>
</feature>
<dbReference type="OrthoDB" id="9762009at2"/>
<dbReference type="AlphaFoldDB" id="A0A1B4XCT1"/>
<dbReference type="Gene3D" id="3.30.870.10">
    <property type="entry name" value="Endonuclease Chain A"/>
    <property type="match status" value="2"/>
</dbReference>
<reference evidence="2 3" key="1">
    <citation type="submission" date="2015-05" db="EMBL/GenBank/DDBJ databases">
        <title>Complete genome sequence of a sulfur-oxidizing gammaproteobacterium strain HA5.</title>
        <authorList>
            <person name="Miura A."/>
            <person name="Kojima H."/>
            <person name="Fukui M."/>
        </authorList>
    </citation>
    <scope>NUCLEOTIDE SEQUENCE [LARGE SCALE GENOMIC DNA]</scope>
    <source>
        <strain evidence="2 3">HA5</strain>
    </source>
</reference>
<dbReference type="GO" id="GO:0032049">
    <property type="term" value="P:cardiolipin biosynthetic process"/>
    <property type="evidence" value="ECO:0007669"/>
    <property type="project" value="UniProtKB-ARBA"/>
</dbReference>